<accession>A0A917MGY3</accession>
<evidence type="ECO:0000313" key="7">
    <source>
        <dbReference type="Proteomes" id="UP000603912"/>
    </source>
</evidence>
<name>A0A917MGY3_9HYPH</name>
<dbReference type="FunFam" id="3.40.50.300:FF:000425">
    <property type="entry name" value="Probable ABC transporter, ATP-binding subunit"/>
    <property type="match status" value="1"/>
</dbReference>
<keyword evidence="3" id="KW-0547">Nucleotide-binding</keyword>
<dbReference type="Gene3D" id="3.40.50.300">
    <property type="entry name" value="P-loop containing nucleotide triphosphate hydrolases"/>
    <property type="match status" value="1"/>
</dbReference>
<keyword evidence="2" id="KW-0813">Transport</keyword>
<evidence type="ECO:0000256" key="4">
    <source>
        <dbReference type="ARBA" id="ARBA00022840"/>
    </source>
</evidence>
<evidence type="ECO:0000256" key="3">
    <source>
        <dbReference type="ARBA" id="ARBA00022741"/>
    </source>
</evidence>
<dbReference type="InterPro" id="IPR027417">
    <property type="entry name" value="P-loop_NTPase"/>
</dbReference>
<dbReference type="PANTHER" id="PTHR42781:SF4">
    <property type="entry name" value="SPERMIDINE_PUTRESCINE IMPORT ATP-BINDING PROTEIN POTA"/>
    <property type="match status" value="1"/>
</dbReference>
<dbReference type="GO" id="GO:0005524">
    <property type="term" value="F:ATP binding"/>
    <property type="evidence" value="ECO:0007669"/>
    <property type="project" value="UniProtKB-KW"/>
</dbReference>
<dbReference type="RefSeq" id="WP_188517437.1">
    <property type="nucleotide sequence ID" value="NZ_BMES01000001.1"/>
</dbReference>
<dbReference type="SMART" id="SM00382">
    <property type="entry name" value="AAA"/>
    <property type="match status" value="1"/>
</dbReference>
<dbReference type="GO" id="GO:0016887">
    <property type="term" value="F:ATP hydrolysis activity"/>
    <property type="evidence" value="ECO:0007669"/>
    <property type="project" value="InterPro"/>
</dbReference>
<gene>
    <name evidence="6" type="primary">potA</name>
    <name evidence="6" type="ORF">GCM10007036_19680</name>
</gene>
<organism evidence="6 7">
    <name type="scientific">Alsobacter metallidurans</name>
    <dbReference type="NCBI Taxonomy" id="340221"/>
    <lineage>
        <taxon>Bacteria</taxon>
        <taxon>Pseudomonadati</taxon>
        <taxon>Pseudomonadota</taxon>
        <taxon>Alphaproteobacteria</taxon>
        <taxon>Hyphomicrobiales</taxon>
        <taxon>Alsobacteraceae</taxon>
        <taxon>Alsobacter</taxon>
    </lineage>
</organism>
<reference evidence="6" key="2">
    <citation type="submission" date="2020-09" db="EMBL/GenBank/DDBJ databases">
        <authorList>
            <person name="Sun Q."/>
            <person name="Zhou Y."/>
        </authorList>
    </citation>
    <scope>NUCLEOTIDE SEQUENCE</scope>
    <source>
        <strain evidence="6">CGMCC 1.12214</strain>
    </source>
</reference>
<keyword evidence="4 6" id="KW-0067">ATP-binding</keyword>
<feature type="domain" description="ABC transporter" evidence="5">
    <location>
        <begin position="4"/>
        <end position="234"/>
    </location>
</feature>
<dbReference type="Pfam" id="PF00005">
    <property type="entry name" value="ABC_tran"/>
    <property type="match status" value="1"/>
</dbReference>
<protein>
    <submittedName>
        <fullName evidence="6">Spermidine/putrescine import ATP-binding protein PotA</fullName>
    </submittedName>
</protein>
<comment type="caution">
    <text evidence="6">The sequence shown here is derived from an EMBL/GenBank/DDBJ whole genome shotgun (WGS) entry which is preliminary data.</text>
</comment>
<reference evidence="6" key="1">
    <citation type="journal article" date="2014" name="Int. J. Syst. Evol. Microbiol.">
        <title>Complete genome sequence of Corynebacterium casei LMG S-19264T (=DSM 44701T), isolated from a smear-ripened cheese.</title>
        <authorList>
            <consortium name="US DOE Joint Genome Institute (JGI-PGF)"/>
            <person name="Walter F."/>
            <person name="Albersmeier A."/>
            <person name="Kalinowski J."/>
            <person name="Ruckert C."/>
        </authorList>
    </citation>
    <scope>NUCLEOTIDE SEQUENCE</scope>
    <source>
        <strain evidence="6">CGMCC 1.12214</strain>
    </source>
</reference>
<dbReference type="PROSITE" id="PS00211">
    <property type="entry name" value="ABC_TRANSPORTER_1"/>
    <property type="match status" value="1"/>
</dbReference>
<comment type="similarity">
    <text evidence="1">Belongs to the ABC transporter superfamily.</text>
</comment>
<dbReference type="Proteomes" id="UP000603912">
    <property type="component" value="Unassembled WGS sequence"/>
</dbReference>
<dbReference type="PROSITE" id="PS50893">
    <property type="entry name" value="ABC_TRANSPORTER_2"/>
    <property type="match status" value="1"/>
</dbReference>
<dbReference type="InterPro" id="IPR008995">
    <property type="entry name" value="Mo/tungstate-bd_C_term_dom"/>
</dbReference>
<dbReference type="GO" id="GO:0022857">
    <property type="term" value="F:transmembrane transporter activity"/>
    <property type="evidence" value="ECO:0007669"/>
    <property type="project" value="InterPro"/>
</dbReference>
<dbReference type="Pfam" id="PF08402">
    <property type="entry name" value="TOBE_2"/>
    <property type="match status" value="1"/>
</dbReference>
<dbReference type="SUPFAM" id="SSF50331">
    <property type="entry name" value="MOP-like"/>
    <property type="match status" value="1"/>
</dbReference>
<dbReference type="GO" id="GO:0015697">
    <property type="term" value="P:quaternary ammonium group transport"/>
    <property type="evidence" value="ECO:0007669"/>
    <property type="project" value="UniProtKB-ARBA"/>
</dbReference>
<evidence type="ECO:0000256" key="1">
    <source>
        <dbReference type="ARBA" id="ARBA00005417"/>
    </source>
</evidence>
<evidence type="ECO:0000259" key="5">
    <source>
        <dbReference type="PROSITE" id="PS50893"/>
    </source>
</evidence>
<proteinExistence type="inferred from homology"/>
<dbReference type="AlphaFoldDB" id="A0A917MGY3"/>
<sequence length="354" mass="38087">MSHLVIDNVSKSFGELPVLRGCSLSVEKGSVLTLLGPSGCGKTTLLRTIAGFITPDAGRIVVQGNDISDMPPNRREVGYVFQNYALFPHLTIAANVAYGLKVRRTSRAEVARRVEDALRLVDLSTFADRYPAQLSGGQQQRVAIARSLVLEPSVLLLDEPFNALDARLRLTMQIELRKLIQRVGITSIFVTHDQMEAMTLSDTVAVMHKGVVEQFGSPLDIYDRPRTAYVANFIGRANVIPGEVANGHFDDPARIATQAPAGPAVLVVRPENVTVEPATAGDAAPGWPGTVTFTTALGPTVEYEIDCGWPEPLRAIAPRSPGRPQAGPGDRVVARIADPAAAVVLRRQDGAHVH</sequence>
<dbReference type="InterPro" id="IPR050093">
    <property type="entry name" value="ABC_SmlMolc_Importer"/>
</dbReference>
<dbReference type="EMBL" id="BMES01000001">
    <property type="protein sequence ID" value="GGH17879.1"/>
    <property type="molecule type" value="Genomic_DNA"/>
</dbReference>
<dbReference type="InterPro" id="IPR017871">
    <property type="entry name" value="ABC_transporter-like_CS"/>
</dbReference>
<dbReference type="SUPFAM" id="SSF52540">
    <property type="entry name" value="P-loop containing nucleoside triphosphate hydrolases"/>
    <property type="match status" value="1"/>
</dbReference>
<evidence type="ECO:0000256" key="2">
    <source>
        <dbReference type="ARBA" id="ARBA00022448"/>
    </source>
</evidence>
<dbReference type="PANTHER" id="PTHR42781">
    <property type="entry name" value="SPERMIDINE/PUTRESCINE IMPORT ATP-BINDING PROTEIN POTA"/>
    <property type="match status" value="1"/>
</dbReference>
<dbReference type="InterPro" id="IPR003593">
    <property type="entry name" value="AAA+_ATPase"/>
</dbReference>
<dbReference type="InterPro" id="IPR013611">
    <property type="entry name" value="Transp-assoc_OB_typ2"/>
</dbReference>
<dbReference type="InterPro" id="IPR003439">
    <property type="entry name" value="ABC_transporter-like_ATP-bd"/>
</dbReference>
<evidence type="ECO:0000313" key="6">
    <source>
        <dbReference type="EMBL" id="GGH17879.1"/>
    </source>
</evidence>
<dbReference type="GO" id="GO:0043190">
    <property type="term" value="C:ATP-binding cassette (ABC) transporter complex"/>
    <property type="evidence" value="ECO:0007669"/>
    <property type="project" value="InterPro"/>
</dbReference>
<keyword evidence="7" id="KW-1185">Reference proteome</keyword>